<evidence type="ECO:0000256" key="3">
    <source>
        <dbReference type="ARBA" id="ARBA00022989"/>
    </source>
</evidence>
<reference evidence="9 10" key="1">
    <citation type="journal article" date="2023" name="Sci. Data">
        <title>Genome assembly of the Korean intertidal mud-creeper Batillaria attramentaria.</title>
        <authorList>
            <person name="Patra A.K."/>
            <person name="Ho P.T."/>
            <person name="Jun S."/>
            <person name="Lee S.J."/>
            <person name="Kim Y."/>
            <person name="Won Y.J."/>
        </authorList>
    </citation>
    <scope>NUCLEOTIDE SEQUENCE [LARGE SCALE GENOMIC DNA]</scope>
    <source>
        <strain evidence="9">Wonlab-2016</strain>
    </source>
</reference>
<keyword evidence="6" id="KW-0732">Signal</keyword>
<keyword evidence="3 5" id="KW-1133">Transmembrane helix</keyword>
<protein>
    <recommendedName>
        <fullName evidence="11">Neurotransmitter-gated ion-channel ligand-binding domain-containing protein</fullName>
    </recommendedName>
</protein>
<gene>
    <name evidence="9" type="ORF">BaRGS_00005125</name>
</gene>
<evidence type="ECO:0000256" key="6">
    <source>
        <dbReference type="SAM" id="SignalP"/>
    </source>
</evidence>
<keyword evidence="2 5" id="KW-0812">Transmembrane</keyword>
<dbReference type="PROSITE" id="PS00236">
    <property type="entry name" value="NEUROTR_ION_CHANNEL"/>
    <property type="match status" value="1"/>
</dbReference>
<dbReference type="InterPro" id="IPR036734">
    <property type="entry name" value="Neur_chan_lig-bd_sf"/>
</dbReference>
<organism evidence="9 10">
    <name type="scientific">Batillaria attramentaria</name>
    <dbReference type="NCBI Taxonomy" id="370345"/>
    <lineage>
        <taxon>Eukaryota</taxon>
        <taxon>Metazoa</taxon>
        <taxon>Spiralia</taxon>
        <taxon>Lophotrochozoa</taxon>
        <taxon>Mollusca</taxon>
        <taxon>Gastropoda</taxon>
        <taxon>Caenogastropoda</taxon>
        <taxon>Sorbeoconcha</taxon>
        <taxon>Cerithioidea</taxon>
        <taxon>Batillariidae</taxon>
        <taxon>Batillaria</taxon>
    </lineage>
</organism>
<dbReference type="InterPro" id="IPR006029">
    <property type="entry name" value="Neurotrans-gated_channel_TM"/>
</dbReference>
<feature type="domain" description="Neurotransmitter-gated ion-channel transmembrane" evidence="8">
    <location>
        <begin position="177"/>
        <end position="272"/>
    </location>
</feature>
<dbReference type="Pfam" id="PF02931">
    <property type="entry name" value="Neur_chan_LBD"/>
    <property type="match status" value="1"/>
</dbReference>
<dbReference type="Gene3D" id="2.70.170.10">
    <property type="entry name" value="Neurotransmitter-gated ion-channel ligand-binding domain"/>
    <property type="match status" value="1"/>
</dbReference>
<comment type="caution">
    <text evidence="9">The sequence shown here is derived from an EMBL/GenBank/DDBJ whole genome shotgun (WGS) entry which is preliminary data.</text>
</comment>
<evidence type="ECO:0000256" key="2">
    <source>
        <dbReference type="ARBA" id="ARBA00022692"/>
    </source>
</evidence>
<feature type="transmembrane region" description="Helical" evidence="5">
    <location>
        <begin position="331"/>
        <end position="350"/>
    </location>
</feature>
<feature type="signal peptide" evidence="6">
    <location>
        <begin position="1"/>
        <end position="25"/>
    </location>
</feature>
<evidence type="ECO:0000313" key="10">
    <source>
        <dbReference type="Proteomes" id="UP001519460"/>
    </source>
</evidence>
<keyword evidence="10" id="KW-1185">Reference proteome</keyword>
<dbReference type="InterPro" id="IPR018000">
    <property type="entry name" value="Neurotransmitter_ion_chnl_CS"/>
</dbReference>
<dbReference type="EMBL" id="JACVVK020000019">
    <property type="protein sequence ID" value="KAK7503586.1"/>
    <property type="molecule type" value="Genomic_DNA"/>
</dbReference>
<feature type="transmembrane region" description="Helical" evidence="5">
    <location>
        <begin position="231"/>
        <end position="254"/>
    </location>
</feature>
<feature type="transmembrane region" description="Helical" evidence="5">
    <location>
        <begin position="171"/>
        <end position="194"/>
    </location>
</feature>
<dbReference type="InterPro" id="IPR006201">
    <property type="entry name" value="Neur_channel"/>
</dbReference>
<dbReference type="Gene3D" id="1.20.58.390">
    <property type="entry name" value="Neurotransmitter-gated ion-channel transmembrane domain"/>
    <property type="match status" value="1"/>
</dbReference>
<dbReference type="SUPFAM" id="SSF90112">
    <property type="entry name" value="Neurotransmitter-gated ion-channel transmembrane pore"/>
    <property type="match status" value="1"/>
</dbReference>
<dbReference type="Proteomes" id="UP001519460">
    <property type="component" value="Unassembled WGS sequence"/>
</dbReference>
<evidence type="ECO:0000256" key="1">
    <source>
        <dbReference type="ARBA" id="ARBA00004141"/>
    </source>
</evidence>
<dbReference type="SUPFAM" id="SSF63712">
    <property type="entry name" value="Nicotinic receptor ligand binding domain-like"/>
    <property type="match status" value="1"/>
</dbReference>
<evidence type="ECO:0000259" key="7">
    <source>
        <dbReference type="Pfam" id="PF02931"/>
    </source>
</evidence>
<evidence type="ECO:0000259" key="8">
    <source>
        <dbReference type="Pfam" id="PF02932"/>
    </source>
</evidence>
<feature type="chain" id="PRO_5044874774" description="Neurotransmitter-gated ion-channel ligand-binding domain-containing protein" evidence="6">
    <location>
        <begin position="26"/>
        <end position="352"/>
    </location>
</feature>
<accession>A0ABD0LWP7</accession>
<evidence type="ECO:0000256" key="5">
    <source>
        <dbReference type="SAM" id="Phobius"/>
    </source>
</evidence>
<dbReference type="InterPro" id="IPR038050">
    <property type="entry name" value="Neuro_actylchol_rec"/>
</dbReference>
<name>A0ABD0LWP7_9CAEN</name>
<evidence type="ECO:0000313" key="9">
    <source>
        <dbReference type="EMBL" id="KAK7503586.1"/>
    </source>
</evidence>
<dbReference type="Pfam" id="PF02932">
    <property type="entry name" value="Neur_chan_memb"/>
    <property type="match status" value="1"/>
</dbReference>
<evidence type="ECO:0000256" key="4">
    <source>
        <dbReference type="ARBA" id="ARBA00023136"/>
    </source>
</evidence>
<evidence type="ECO:0008006" key="11">
    <source>
        <dbReference type="Google" id="ProtNLM"/>
    </source>
</evidence>
<sequence>MKDLTLLFVCTFAVLGSWSCRMATADGNETAPLSAYSLLCRDLLSREAVTDKVPPGAGRKRVPVDVVFTPFEILDVDDVRQSRWTLTCKMDLRVYPFDTQHCRMVLYVYSHVGVHATHVESDVIGAALVQEAFAVRAEWTLVNITVEQKMMNTLGDTYLEYTWIIKRKTTFFVISFIVPIVMTSYMNVLVFIIPAECGEKISYLVSIFVSNAVFVSFCTDEMPQGMDSTPLVMYLVLGIMAESGILIVINSILLRHFHRNQQPSNAEPGTVSTTLTCTPCTPSKRRLSASTVHPYDENIKGDDLGGEAKELRAPERSVKTADKMTAMDKGFFVFTFTLNTAFVISLLLTICQ</sequence>
<feature type="domain" description="Neurotransmitter-gated ion-channel ligand-binding" evidence="7">
    <location>
        <begin position="84"/>
        <end position="168"/>
    </location>
</feature>
<comment type="subcellular location">
    <subcellularLocation>
        <location evidence="1">Membrane</location>
        <topology evidence="1">Multi-pass membrane protein</topology>
    </subcellularLocation>
</comment>
<keyword evidence="4 5" id="KW-0472">Membrane</keyword>
<dbReference type="CDD" id="cd19051">
    <property type="entry name" value="LGIC_TM_cation"/>
    <property type="match status" value="1"/>
</dbReference>
<dbReference type="InterPro" id="IPR036719">
    <property type="entry name" value="Neuro-gated_channel_TM_sf"/>
</dbReference>
<dbReference type="InterPro" id="IPR006202">
    <property type="entry name" value="Neur_chan_lig-bd"/>
</dbReference>
<dbReference type="PANTHER" id="PTHR18945">
    <property type="entry name" value="NEUROTRANSMITTER GATED ION CHANNEL"/>
    <property type="match status" value="1"/>
</dbReference>
<dbReference type="GO" id="GO:0016020">
    <property type="term" value="C:membrane"/>
    <property type="evidence" value="ECO:0007669"/>
    <property type="project" value="UniProtKB-SubCell"/>
</dbReference>
<proteinExistence type="predicted"/>
<dbReference type="AlphaFoldDB" id="A0ABD0LWP7"/>